<dbReference type="GO" id="GO:0006260">
    <property type="term" value="P:DNA replication"/>
    <property type="evidence" value="ECO:0007669"/>
    <property type="project" value="InterPro"/>
</dbReference>
<comment type="caution">
    <text evidence="1">The sequence shown here is derived from an EMBL/GenBank/DDBJ whole genome shotgun (WGS) entry which is preliminary data.</text>
</comment>
<organism evidence="1 2">
    <name type="scientific">Streptococcus mitis</name>
    <dbReference type="NCBI Taxonomy" id="28037"/>
    <lineage>
        <taxon>Bacteria</taxon>
        <taxon>Bacillati</taxon>
        <taxon>Bacillota</taxon>
        <taxon>Bacilli</taxon>
        <taxon>Lactobacillales</taxon>
        <taxon>Streptococcaceae</taxon>
        <taxon>Streptococcus</taxon>
        <taxon>Streptococcus mitis group</taxon>
    </lineage>
</organism>
<dbReference type="Gene3D" id="3.40.1360.10">
    <property type="match status" value="1"/>
</dbReference>
<accession>A0A1X1L208</accession>
<protein>
    <submittedName>
        <fullName evidence="1">DNA primase</fullName>
    </submittedName>
</protein>
<dbReference type="RefSeq" id="WP_084953638.1">
    <property type="nucleotide sequence ID" value="NZ_NCVL01000015.1"/>
</dbReference>
<proteinExistence type="predicted"/>
<dbReference type="EMBL" id="NCVL01000015">
    <property type="protein sequence ID" value="ORP05599.1"/>
    <property type="molecule type" value="Genomic_DNA"/>
</dbReference>
<dbReference type="InterPro" id="IPR036977">
    <property type="entry name" value="DNA_primase_Znf_CHC2"/>
</dbReference>
<dbReference type="GO" id="GO:0008270">
    <property type="term" value="F:zinc ion binding"/>
    <property type="evidence" value="ECO:0007669"/>
    <property type="project" value="InterPro"/>
</dbReference>
<evidence type="ECO:0000313" key="1">
    <source>
        <dbReference type="EMBL" id="ORP05599.1"/>
    </source>
</evidence>
<evidence type="ECO:0000313" key="2">
    <source>
        <dbReference type="Proteomes" id="UP000193505"/>
    </source>
</evidence>
<dbReference type="SUPFAM" id="SSF57783">
    <property type="entry name" value="Zinc beta-ribbon"/>
    <property type="match status" value="1"/>
</dbReference>
<dbReference type="GO" id="GO:0003677">
    <property type="term" value="F:DNA binding"/>
    <property type="evidence" value="ECO:0007669"/>
    <property type="project" value="InterPro"/>
</dbReference>
<sequence length="366" mass="42358">MEIEECKQISILDVANRLGISFKQVSSSVYEHPEHDSFRIFSTTNTFKWFARDIQGDVIDFVRLVQGISFKEALAFLSEEPFQKKAVQEKAVQEKRERPFYYPLKRIEDPNCSLARYYLTECRGISEEIVQRMIQQGLIAQASWKTNETVEPVIVFKSFDHRHKMQAASLQGIYKNPALSRERLKTILKGSHGHVGISFDIGKPNRLVFCESFIDLMSYYELHQQNLFDVRLVSMEGLKRSVVAYQTLRLIAEENQKLEFLDTVIPSKLLPLINTIRDTTSYFDNHHDLLTLAVDCDDAGKDFSDKLSQSGFPVFLDFPDNESGKEKVDWNDILREKKSDLQLMIENAKETLRNQPVRQTSQCLEL</sequence>
<dbReference type="AlphaFoldDB" id="A0A1X1L208"/>
<dbReference type="Gene3D" id="3.90.580.10">
    <property type="entry name" value="Zinc finger, CHC2-type domain"/>
    <property type="match status" value="1"/>
</dbReference>
<name>A0A1X1L208_STRMT</name>
<reference evidence="1 2" key="1">
    <citation type="journal article" date="2016" name="Eur. J. Clin. Microbiol. Infect. Dis.">
        <title>Whole genome sequencing as a tool for phylogenetic analysis of clinical strains of Mitis group streptococci.</title>
        <authorList>
            <person name="Rasmussen L.H."/>
            <person name="Dargis R."/>
            <person name="Hojholt K."/>
            <person name="Christensen J.J."/>
            <person name="Skovgaard O."/>
            <person name="Justesen U.S."/>
            <person name="Rosenvinge F.S."/>
            <person name="Moser C."/>
            <person name="Lukjancenko O."/>
            <person name="Rasmussen S."/>
            <person name="Nielsen X.C."/>
        </authorList>
    </citation>
    <scope>NUCLEOTIDE SEQUENCE [LARGE SCALE GENOMIC DNA]</scope>
    <source>
        <strain evidence="1 2">OD_310347_11</strain>
    </source>
</reference>
<gene>
    <name evidence="1" type="ORF">B7694_04480</name>
</gene>
<dbReference type="Proteomes" id="UP000193505">
    <property type="component" value="Unassembled WGS sequence"/>
</dbReference>